<dbReference type="Gene3D" id="2.40.50.140">
    <property type="entry name" value="Nucleic acid-binding proteins"/>
    <property type="match status" value="1"/>
</dbReference>
<evidence type="ECO:0000256" key="11">
    <source>
        <dbReference type="ARBA" id="ARBA00063389"/>
    </source>
</evidence>
<evidence type="ECO:0000256" key="10">
    <source>
        <dbReference type="ARBA" id="ARBA00056431"/>
    </source>
</evidence>
<reference evidence="14" key="1">
    <citation type="submission" date="2020-11" db="EMBL/GenBank/DDBJ databases">
        <authorList>
            <person name="Tran Van P."/>
        </authorList>
    </citation>
    <scope>NUCLEOTIDE SEQUENCE</scope>
</reference>
<comment type="function">
    <text evidence="10">Plays a role in pre-mRNA splicing as component of the U4/U6-U5 tri-snRNP complex that is involved in spliceosome assembly, and as component of the precatalytic spliceosome (spliceosome B complex). The heptameric LSM2-8 complex binds specifically to the 3'-terminal U-tract of U6 snRNA.</text>
</comment>
<dbReference type="GO" id="GO:0071011">
    <property type="term" value="C:precatalytic spliceosome"/>
    <property type="evidence" value="ECO:0007669"/>
    <property type="project" value="TreeGrafter"/>
</dbReference>
<evidence type="ECO:0000256" key="12">
    <source>
        <dbReference type="ARBA" id="ARBA00067760"/>
    </source>
</evidence>
<dbReference type="InterPro" id="IPR034103">
    <property type="entry name" value="Lsm8"/>
</dbReference>
<evidence type="ECO:0000256" key="1">
    <source>
        <dbReference type="ARBA" id="ARBA00004123"/>
    </source>
</evidence>
<dbReference type="GO" id="GO:0003729">
    <property type="term" value="F:mRNA binding"/>
    <property type="evidence" value="ECO:0007669"/>
    <property type="project" value="TreeGrafter"/>
</dbReference>
<dbReference type="Gene3D" id="2.30.30.100">
    <property type="match status" value="1"/>
</dbReference>
<dbReference type="Pfam" id="PF01423">
    <property type="entry name" value="LSM"/>
    <property type="match status" value="1"/>
</dbReference>
<evidence type="ECO:0000256" key="5">
    <source>
        <dbReference type="ARBA" id="ARBA00022884"/>
    </source>
</evidence>
<dbReference type="InterPro" id="IPR044642">
    <property type="entry name" value="PTHR15588"/>
</dbReference>
<gene>
    <name evidence="14" type="ORF">NMOB1V02_LOCUS3488</name>
</gene>
<evidence type="ECO:0000256" key="8">
    <source>
        <dbReference type="ARBA" id="ARBA00023242"/>
    </source>
</evidence>
<evidence type="ECO:0000256" key="9">
    <source>
        <dbReference type="ARBA" id="ARBA00023274"/>
    </source>
</evidence>
<dbReference type="AlphaFoldDB" id="A0A7R9BKI6"/>
<keyword evidence="15" id="KW-1185">Reference proteome</keyword>
<name>A0A7R9BKI6_9CRUS</name>
<dbReference type="EMBL" id="OA882498">
    <property type="protein sequence ID" value="CAD7275699.1"/>
    <property type="molecule type" value="Genomic_DNA"/>
</dbReference>
<evidence type="ECO:0000313" key="15">
    <source>
        <dbReference type="Proteomes" id="UP000678499"/>
    </source>
</evidence>
<dbReference type="PROSITE" id="PS52002">
    <property type="entry name" value="SM"/>
    <property type="match status" value="1"/>
</dbReference>
<dbReference type="GO" id="GO:0046540">
    <property type="term" value="C:U4/U6 x U5 tri-snRNP complex"/>
    <property type="evidence" value="ECO:0007669"/>
    <property type="project" value="InterPro"/>
</dbReference>
<protein>
    <recommendedName>
        <fullName evidence="12">U6 snRNA-associated Sm-like protein LSm8</fullName>
    </recommendedName>
</protein>
<evidence type="ECO:0000256" key="7">
    <source>
        <dbReference type="ARBA" id="ARBA00023187"/>
    </source>
</evidence>
<organism evidence="14">
    <name type="scientific">Notodromas monacha</name>
    <dbReference type="NCBI Taxonomy" id="399045"/>
    <lineage>
        <taxon>Eukaryota</taxon>
        <taxon>Metazoa</taxon>
        <taxon>Ecdysozoa</taxon>
        <taxon>Arthropoda</taxon>
        <taxon>Crustacea</taxon>
        <taxon>Oligostraca</taxon>
        <taxon>Ostracoda</taxon>
        <taxon>Podocopa</taxon>
        <taxon>Podocopida</taxon>
        <taxon>Cypridocopina</taxon>
        <taxon>Cypridoidea</taxon>
        <taxon>Cyprididae</taxon>
        <taxon>Notodromas</taxon>
    </lineage>
</organism>
<dbReference type="OrthoDB" id="10263346at2759"/>
<proteinExistence type="inferred from homology"/>
<evidence type="ECO:0000256" key="4">
    <source>
        <dbReference type="ARBA" id="ARBA00022728"/>
    </source>
</evidence>
<dbReference type="GO" id="GO:0005688">
    <property type="term" value="C:U6 snRNP"/>
    <property type="evidence" value="ECO:0007669"/>
    <property type="project" value="InterPro"/>
</dbReference>
<evidence type="ECO:0000313" key="14">
    <source>
        <dbReference type="EMBL" id="CAD7275699.1"/>
    </source>
</evidence>
<dbReference type="InterPro" id="IPR012340">
    <property type="entry name" value="NA-bd_OB-fold"/>
</dbReference>
<sequence>MSARVSAIPSTPSNSNAESSGIWLHAQVEPGPPKVTVRPNGCCLLLIKDILRMEKGPGNEFRLTTKLDNVKEVCFVGILQSYRIFEKLSRIYVSDGTGSIECVVFHDNEPPSREDVRAAGKECWWLTLTWKLAAGLVLPNPKTGTVVCVNGRLHEHNNKLVVRIDSIAEMSQSRMKVTIDAMKKAYELYSLPFPRLLDGYQYARALFDEKRDMLSLETEIRALLKGAEEAVPRRSQIKHWEDGFILNFRFLCTETVSIITSDGRNIVGTLKGFDQVLNIILEDSHERVYSQTRGVEQVILGLYIIRGDNVAIVGEVDVEMDERLDLAVVRAEPLNPIVH</sequence>
<dbReference type="InterPro" id="IPR001163">
    <property type="entry name" value="Sm_dom_euk/arc"/>
</dbReference>
<comment type="subcellular location">
    <subcellularLocation>
        <location evidence="1">Nucleus</location>
    </subcellularLocation>
</comment>
<evidence type="ECO:0000256" key="2">
    <source>
        <dbReference type="ARBA" id="ARBA00006850"/>
    </source>
</evidence>
<dbReference type="PANTHER" id="PTHR15588:SF9">
    <property type="entry name" value="U6 SNRNA-ASSOCIATED SM-LIKE PROTEIN LSM8"/>
    <property type="match status" value="1"/>
</dbReference>
<evidence type="ECO:0000259" key="13">
    <source>
        <dbReference type="PROSITE" id="PS52002"/>
    </source>
</evidence>
<dbReference type="SMART" id="SM00651">
    <property type="entry name" value="Sm"/>
    <property type="match status" value="1"/>
</dbReference>
<keyword evidence="7" id="KW-0508">mRNA splicing</keyword>
<keyword evidence="4" id="KW-0747">Spliceosome</keyword>
<evidence type="ECO:0000256" key="6">
    <source>
        <dbReference type="ARBA" id="ARBA00022990"/>
    </source>
</evidence>
<dbReference type="FunFam" id="2.30.30.100:FF:000022">
    <property type="entry name" value="U6 snRNA-associated Sm-like protein LSm8"/>
    <property type="match status" value="1"/>
</dbReference>
<keyword evidence="5" id="KW-0694">RNA-binding</keyword>
<dbReference type="EMBL" id="CAJPEX010000461">
    <property type="protein sequence ID" value="CAG0915851.1"/>
    <property type="molecule type" value="Genomic_DNA"/>
</dbReference>
<dbReference type="SUPFAM" id="SSF50182">
    <property type="entry name" value="Sm-like ribonucleoproteins"/>
    <property type="match status" value="1"/>
</dbReference>
<keyword evidence="9" id="KW-0687">Ribonucleoprotein</keyword>
<evidence type="ECO:0000256" key="3">
    <source>
        <dbReference type="ARBA" id="ARBA00022664"/>
    </source>
</evidence>
<dbReference type="Proteomes" id="UP000678499">
    <property type="component" value="Unassembled WGS sequence"/>
</dbReference>
<keyword evidence="6" id="KW-0007">Acetylation</keyword>
<keyword evidence="8" id="KW-0539">Nucleus</keyword>
<dbReference type="SUPFAM" id="SSF50249">
    <property type="entry name" value="Nucleic acid-binding proteins"/>
    <property type="match status" value="1"/>
</dbReference>
<dbReference type="InterPro" id="IPR010920">
    <property type="entry name" value="LSM_dom_sf"/>
</dbReference>
<dbReference type="PANTHER" id="PTHR15588">
    <property type="entry name" value="LSM1"/>
    <property type="match status" value="1"/>
</dbReference>
<feature type="domain" description="Sm" evidence="13">
    <location>
        <begin position="243"/>
        <end position="319"/>
    </location>
</feature>
<dbReference type="CDD" id="cd01727">
    <property type="entry name" value="LSm8"/>
    <property type="match status" value="1"/>
</dbReference>
<comment type="subunit">
    <text evidence="11">Component of the precatalytic spliceosome (spliceosome B complex). Component of the U4/U6-U5 tri-snRNP complex, a building block of the precatalytic spliceosome (spliceosome B complex). The U4/U6-U5 tri-snRNP complex is composed of the U4, U6 and U5 snRNAs and at least PRPF3, PRPF4, PRPF6, PRPF8, PRPF31, SNRNP200, TXNL4A, SNRNP40, SNRPB, SNRPD1, SNRPD2, SNRPD3, SNRPE, SNRPF, SNRPG, DDX23, CD2BP2, PPIH, SNU13, EFTUD2, SART1 and USP39, plus LSM2, LSM3, LSM4, LSM5, LSM6, LSM7 and LSM8. LSM2, LSM3, LSM4, LSM5, LSM6, LSM7 and LSM8 form a heptameric, ring-shaped subcomplex (the LSM2-8 complex) that is part of the U4/U6-U5 tri-snRNP complex and the precatalytic spliceosome.</text>
</comment>
<comment type="similarity">
    <text evidence="2">Belongs to the snRNP Sm proteins family.</text>
</comment>
<dbReference type="GO" id="GO:0000398">
    <property type="term" value="P:mRNA splicing, via spliceosome"/>
    <property type="evidence" value="ECO:0007669"/>
    <property type="project" value="InterPro"/>
</dbReference>
<keyword evidence="3" id="KW-0507">mRNA processing</keyword>
<accession>A0A7R9BKI6</accession>
<dbReference type="InterPro" id="IPR047575">
    <property type="entry name" value="Sm"/>
</dbReference>